<proteinExistence type="inferred from homology"/>
<evidence type="ECO:0000256" key="8">
    <source>
        <dbReference type="ARBA" id="ARBA00022679"/>
    </source>
</evidence>
<evidence type="ECO:0000256" key="5">
    <source>
        <dbReference type="ARBA" id="ARBA00022490"/>
    </source>
</evidence>
<dbReference type="InterPro" id="IPR015421">
    <property type="entry name" value="PyrdxlP-dep_Trfase_major"/>
</dbReference>
<dbReference type="InterPro" id="IPR015422">
    <property type="entry name" value="PyrdxlP-dep_Trfase_small"/>
</dbReference>
<dbReference type="Gene3D" id="3.40.640.10">
    <property type="entry name" value="Type I PLP-dependent aspartate aminotransferase-like (Major domain)"/>
    <property type="match status" value="1"/>
</dbReference>
<evidence type="ECO:0000256" key="9">
    <source>
        <dbReference type="ARBA" id="ARBA00022898"/>
    </source>
</evidence>
<dbReference type="NCBIfam" id="TIGR01365">
    <property type="entry name" value="serC_2"/>
    <property type="match status" value="1"/>
</dbReference>
<accession>A0A2U2BR12</accession>
<evidence type="ECO:0000313" key="13">
    <source>
        <dbReference type="EMBL" id="PWE16436.1"/>
    </source>
</evidence>
<evidence type="ECO:0000256" key="10">
    <source>
        <dbReference type="ARBA" id="ARBA00023299"/>
    </source>
</evidence>
<evidence type="ECO:0000313" key="14">
    <source>
        <dbReference type="Proteomes" id="UP000245168"/>
    </source>
</evidence>
<comment type="similarity">
    <text evidence="3">Belongs to the class-V pyridoxal-phosphate-dependent aminotransferase family. SerC subfamily.</text>
</comment>
<dbReference type="GO" id="GO:0019265">
    <property type="term" value="P:glycine biosynthetic process, by transamination of glyoxylate"/>
    <property type="evidence" value="ECO:0007669"/>
    <property type="project" value="TreeGrafter"/>
</dbReference>
<name>A0A2U2BR12_9PROT</name>
<dbReference type="PANTHER" id="PTHR21152">
    <property type="entry name" value="AMINOTRANSFERASE CLASS V"/>
    <property type="match status" value="1"/>
</dbReference>
<dbReference type="NCBIfam" id="NF002841">
    <property type="entry name" value="PRK03080.1-2"/>
    <property type="match status" value="1"/>
</dbReference>
<dbReference type="Gene3D" id="3.90.1150.10">
    <property type="entry name" value="Aspartate Aminotransferase, domain 1"/>
    <property type="match status" value="1"/>
</dbReference>
<keyword evidence="6" id="KW-0032">Aminotransferase</keyword>
<evidence type="ECO:0000256" key="1">
    <source>
        <dbReference type="ARBA" id="ARBA00001933"/>
    </source>
</evidence>
<comment type="caution">
    <text evidence="13">The sequence shown here is derived from an EMBL/GenBank/DDBJ whole genome shotgun (WGS) entry which is preliminary data.</text>
</comment>
<protein>
    <recommendedName>
        <fullName evidence="4">phosphoserine transaminase</fullName>
        <ecNumber evidence="4">2.6.1.52</ecNumber>
    </recommendedName>
</protein>
<dbReference type="InterPro" id="IPR006271">
    <property type="entry name" value="Pser_aminoTfrase_methanosarc"/>
</dbReference>
<dbReference type="GO" id="GO:0008453">
    <property type="term" value="F:alanine-glyoxylate transaminase activity"/>
    <property type="evidence" value="ECO:0007669"/>
    <property type="project" value="TreeGrafter"/>
</dbReference>
<dbReference type="OrthoDB" id="9772439at2"/>
<dbReference type="GO" id="GO:0004648">
    <property type="term" value="F:O-phospho-L-serine:2-oxoglutarate aminotransferase activity"/>
    <property type="evidence" value="ECO:0007669"/>
    <property type="project" value="UniProtKB-EC"/>
</dbReference>
<evidence type="ECO:0000256" key="12">
    <source>
        <dbReference type="SAM" id="MobiDB-lite"/>
    </source>
</evidence>
<keyword evidence="9" id="KW-0663">Pyridoxal phosphate</keyword>
<dbReference type="Proteomes" id="UP000245168">
    <property type="component" value="Unassembled WGS sequence"/>
</dbReference>
<gene>
    <name evidence="13" type="ORF">DDZ18_13545</name>
</gene>
<keyword evidence="10" id="KW-0718">Serine biosynthesis</keyword>
<evidence type="ECO:0000256" key="7">
    <source>
        <dbReference type="ARBA" id="ARBA00022605"/>
    </source>
</evidence>
<keyword evidence="14" id="KW-1185">Reference proteome</keyword>
<evidence type="ECO:0000256" key="11">
    <source>
        <dbReference type="ARBA" id="ARBA00049007"/>
    </source>
</evidence>
<dbReference type="UniPathway" id="UPA00135">
    <property type="reaction ID" value="UER00197"/>
</dbReference>
<dbReference type="InterPro" id="IPR022278">
    <property type="entry name" value="Pser_aminoTfrase"/>
</dbReference>
<dbReference type="InterPro" id="IPR015424">
    <property type="entry name" value="PyrdxlP-dep_Trfase"/>
</dbReference>
<dbReference type="PIRSF" id="PIRSF000525">
    <property type="entry name" value="SerC"/>
    <property type="match status" value="1"/>
</dbReference>
<evidence type="ECO:0000256" key="6">
    <source>
        <dbReference type="ARBA" id="ARBA00022576"/>
    </source>
</evidence>
<dbReference type="PANTHER" id="PTHR21152:SF40">
    <property type="entry name" value="ALANINE--GLYOXYLATE AMINOTRANSFERASE"/>
    <property type="match status" value="1"/>
</dbReference>
<dbReference type="SUPFAM" id="SSF53383">
    <property type="entry name" value="PLP-dependent transferases"/>
    <property type="match status" value="1"/>
</dbReference>
<dbReference type="EC" id="2.6.1.52" evidence="4"/>
<dbReference type="AlphaFoldDB" id="A0A2U2BR12"/>
<comment type="catalytic activity">
    <reaction evidence="11">
        <text>O-phospho-L-serine + 2-oxoglutarate = 3-phosphooxypyruvate + L-glutamate</text>
        <dbReference type="Rhea" id="RHEA:14329"/>
        <dbReference type="ChEBI" id="CHEBI:16810"/>
        <dbReference type="ChEBI" id="CHEBI:18110"/>
        <dbReference type="ChEBI" id="CHEBI:29985"/>
        <dbReference type="ChEBI" id="CHEBI:57524"/>
        <dbReference type="EC" id="2.6.1.52"/>
    </reaction>
</comment>
<evidence type="ECO:0000256" key="2">
    <source>
        <dbReference type="ARBA" id="ARBA00005099"/>
    </source>
</evidence>
<dbReference type="GO" id="GO:0004760">
    <property type="term" value="F:L-serine-pyruvate transaminase activity"/>
    <property type="evidence" value="ECO:0007669"/>
    <property type="project" value="TreeGrafter"/>
</dbReference>
<evidence type="ECO:0000256" key="4">
    <source>
        <dbReference type="ARBA" id="ARBA00013030"/>
    </source>
</evidence>
<dbReference type="GO" id="GO:0006564">
    <property type="term" value="P:L-serine biosynthetic process"/>
    <property type="evidence" value="ECO:0007669"/>
    <property type="project" value="UniProtKB-KW"/>
</dbReference>
<organism evidence="13 14">
    <name type="scientific">Marinicauda salina</name>
    <dbReference type="NCBI Taxonomy" id="2135793"/>
    <lineage>
        <taxon>Bacteria</taxon>
        <taxon>Pseudomonadati</taxon>
        <taxon>Pseudomonadota</taxon>
        <taxon>Alphaproteobacteria</taxon>
        <taxon>Maricaulales</taxon>
        <taxon>Maricaulaceae</taxon>
        <taxon>Marinicauda</taxon>
    </lineage>
</organism>
<feature type="region of interest" description="Disordered" evidence="12">
    <location>
        <begin position="1"/>
        <end position="34"/>
    </location>
</feature>
<dbReference type="CDD" id="cd01494">
    <property type="entry name" value="AAT_I"/>
    <property type="match status" value="1"/>
</dbReference>
<evidence type="ECO:0000256" key="3">
    <source>
        <dbReference type="ARBA" id="ARBA00006904"/>
    </source>
</evidence>
<keyword evidence="5" id="KW-0963">Cytoplasm</keyword>
<dbReference type="RefSeq" id="WP_109253938.1">
    <property type="nucleotide sequence ID" value="NZ_QEXV01000007.1"/>
</dbReference>
<dbReference type="EMBL" id="QEXV01000007">
    <property type="protein sequence ID" value="PWE16436.1"/>
    <property type="molecule type" value="Genomic_DNA"/>
</dbReference>
<reference evidence="14" key="1">
    <citation type="submission" date="2018-05" db="EMBL/GenBank/DDBJ databases">
        <authorList>
            <person name="Liu B.-T."/>
        </authorList>
    </citation>
    <scope>NUCLEOTIDE SEQUENCE [LARGE SCALE GENOMIC DNA]</scope>
    <source>
        <strain evidence="14">WD6-1</strain>
    </source>
</reference>
<sequence length="386" mass="42404">MAPTKPAARPSDPRFSSGPTKKRPGWEPACLADAPLGRTHRGGVPKARLAEALERTAAILEIPDDYKVVITPGSDTGALEAAMWSMLGARGVDVFACDEFGRRWLTDARDELKPDDLSVYEAGYGTAPDYAKADFSKDVIFTWNATASGVRIPDGDWIPADREGLTFCDATSAAFAMDLPWDKLDVTTFSWQKCMGGEAQHGMAILSPRARARLREHRPAWPVPRLLQLFDAGKDDSKFYEGSTINTPSLLCVEDYLDALKWAAKEGGLKALLSRTQANHDVLARWVEKTDWIDFLAADPAIRSQTSITLKFAGEELADKSEEERWAVSLRMAVLLEREEAAFDVKPHPKAPAGLRVWCGPTVDADDVAALGPWLDWAYAEAIKEA</sequence>
<comment type="pathway">
    <text evidence="2">Amino-acid biosynthesis; L-serine biosynthesis; L-serine from 3-phospho-D-glycerate: step 2/3.</text>
</comment>
<comment type="cofactor">
    <cofactor evidence="1">
        <name>pyridoxal 5'-phosphate</name>
        <dbReference type="ChEBI" id="CHEBI:597326"/>
    </cofactor>
</comment>
<keyword evidence="8" id="KW-0808">Transferase</keyword>
<keyword evidence="7" id="KW-0028">Amino-acid biosynthesis</keyword>